<comment type="pathway">
    <text evidence="2">Metabolic intermediate biosynthesis; chorismate biosynthesis; chorismate from D-erythrose 4-phosphate and phosphoenolpyruvate: step 1/7.</text>
</comment>
<dbReference type="NCBIfam" id="TIGR00034">
    <property type="entry name" value="aroFGH"/>
    <property type="match status" value="1"/>
</dbReference>
<evidence type="ECO:0000256" key="6">
    <source>
        <dbReference type="ARBA" id="ARBA00023141"/>
    </source>
</evidence>
<dbReference type="PANTHER" id="PTHR21225">
    <property type="entry name" value="PHOSPHO-2-DEHYDRO-3-DEOXYHEPTONATE ALDOLASE DAHP SYNTHETASE"/>
    <property type="match status" value="1"/>
</dbReference>
<accession>A0ABR2UFL5</accession>
<dbReference type="InterPro" id="IPR006218">
    <property type="entry name" value="DAHP1/KDSA"/>
</dbReference>
<gene>
    <name evidence="10" type="ORF">SUNI508_02525</name>
</gene>
<dbReference type="EC" id="2.5.1.54" evidence="8"/>
<dbReference type="PANTHER" id="PTHR21225:SF12">
    <property type="entry name" value="PHOSPHO-2-DEHYDRO-3-DEOXYHEPTONATE ALDOLASE, TYROSINE-INHIBITED"/>
    <property type="match status" value="1"/>
</dbReference>
<comment type="caution">
    <text evidence="10">The sequence shown here is derived from an EMBL/GenBank/DDBJ whole genome shotgun (WGS) entry which is preliminary data.</text>
</comment>
<dbReference type="Gene3D" id="3.20.20.70">
    <property type="entry name" value="Aldolase class I"/>
    <property type="match status" value="1"/>
</dbReference>
<dbReference type="InterPro" id="IPR006219">
    <property type="entry name" value="DAHP_synth_1"/>
</dbReference>
<name>A0ABR2UFL5_9PEZI</name>
<dbReference type="InterPro" id="IPR013785">
    <property type="entry name" value="Aldolase_TIM"/>
</dbReference>
<comment type="function">
    <text evidence="1">Stereospecific condensation of phosphoenolpyruvate (PEP) and D-erythrose-4-phosphate (E4P) giving rise to 3-deoxy-D-arabino-heptulosonate-7-phosphate (DAHP).</text>
</comment>
<evidence type="ECO:0000256" key="7">
    <source>
        <dbReference type="ARBA" id="ARBA00047508"/>
    </source>
</evidence>
<evidence type="ECO:0000313" key="10">
    <source>
        <dbReference type="EMBL" id="KAK9413326.1"/>
    </source>
</evidence>
<dbReference type="EMBL" id="JARVKF010000440">
    <property type="protein sequence ID" value="KAK9413326.1"/>
    <property type="molecule type" value="Genomic_DNA"/>
</dbReference>
<organism evidence="10 11">
    <name type="scientific">Seiridium unicorne</name>
    <dbReference type="NCBI Taxonomy" id="138068"/>
    <lineage>
        <taxon>Eukaryota</taxon>
        <taxon>Fungi</taxon>
        <taxon>Dikarya</taxon>
        <taxon>Ascomycota</taxon>
        <taxon>Pezizomycotina</taxon>
        <taxon>Sordariomycetes</taxon>
        <taxon>Xylariomycetidae</taxon>
        <taxon>Amphisphaeriales</taxon>
        <taxon>Sporocadaceae</taxon>
        <taxon>Seiridium</taxon>
    </lineage>
</organism>
<evidence type="ECO:0000256" key="2">
    <source>
        <dbReference type="ARBA" id="ARBA00004688"/>
    </source>
</evidence>
<keyword evidence="6 8" id="KW-0057">Aromatic amino acid biosynthesis</keyword>
<dbReference type="NCBIfam" id="NF009395">
    <property type="entry name" value="PRK12755.1"/>
    <property type="match status" value="1"/>
</dbReference>
<evidence type="ECO:0000256" key="1">
    <source>
        <dbReference type="ARBA" id="ARBA00003726"/>
    </source>
</evidence>
<comment type="catalytic activity">
    <reaction evidence="7 8">
        <text>D-erythrose 4-phosphate + phosphoenolpyruvate + H2O = 7-phospho-2-dehydro-3-deoxy-D-arabino-heptonate + phosphate</text>
        <dbReference type="Rhea" id="RHEA:14717"/>
        <dbReference type="ChEBI" id="CHEBI:15377"/>
        <dbReference type="ChEBI" id="CHEBI:16897"/>
        <dbReference type="ChEBI" id="CHEBI:43474"/>
        <dbReference type="ChEBI" id="CHEBI:58394"/>
        <dbReference type="ChEBI" id="CHEBI:58702"/>
        <dbReference type="EC" id="2.5.1.54"/>
    </reaction>
</comment>
<dbReference type="Proteomes" id="UP001408356">
    <property type="component" value="Unassembled WGS sequence"/>
</dbReference>
<dbReference type="SUPFAM" id="SSF51569">
    <property type="entry name" value="Aldolase"/>
    <property type="match status" value="1"/>
</dbReference>
<protein>
    <recommendedName>
        <fullName evidence="8">Phospho-2-dehydro-3-deoxyheptonate aldolase</fullName>
        <ecNumber evidence="8">2.5.1.54</ecNumber>
    </recommendedName>
</protein>
<evidence type="ECO:0000256" key="4">
    <source>
        <dbReference type="ARBA" id="ARBA00022605"/>
    </source>
</evidence>
<keyword evidence="11" id="KW-1185">Reference proteome</keyword>
<reference evidence="10 11" key="1">
    <citation type="journal article" date="2024" name="J. Plant Pathol.">
        <title>Sequence and assembly of the genome of Seiridium unicorne, isolate CBS 538.82, causal agent of cypress canker disease.</title>
        <authorList>
            <person name="Scali E."/>
            <person name="Rocca G.D."/>
            <person name="Danti R."/>
            <person name="Garbelotto M."/>
            <person name="Barberini S."/>
            <person name="Baroncelli R."/>
            <person name="Emiliani G."/>
        </authorList>
    </citation>
    <scope>NUCLEOTIDE SEQUENCE [LARGE SCALE GENOMIC DNA]</scope>
    <source>
        <strain evidence="10 11">BM-138-508</strain>
    </source>
</reference>
<evidence type="ECO:0000256" key="3">
    <source>
        <dbReference type="ARBA" id="ARBA00007985"/>
    </source>
</evidence>
<evidence type="ECO:0000256" key="5">
    <source>
        <dbReference type="ARBA" id="ARBA00022679"/>
    </source>
</evidence>
<feature type="domain" description="DAHP synthetase I/KDSA" evidence="9">
    <location>
        <begin position="45"/>
        <end position="353"/>
    </location>
</feature>
<evidence type="ECO:0000256" key="8">
    <source>
        <dbReference type="PIRNR" id="PIRNR001361"/>
    </source>
</evidence>
<sequence length="407" mass="43780">MVLSPTGMRLTPAAVKAGLPLVKDIHDQVTSGRKAVKQLLTDPRKDGRLLVMVGPCSIHDVDAALDYSQRLAEAAHKHRNELLIVMRVYIEKPRTTVGWKGFVHDPDLTQSTESNLVNGVPLSREIMLRIAGIGLPVVTELLSPLLEPFIKDLLSVGIIGARTTESQTHRELSSDMPMPVGFKNGTDGALKPAIDAMIASAQPHTILSVDNEGSLTARVSSGNPDTFVVLRGGSNGPNYSGGHVREAETALRGSGYGARVIIDCSHGNSSKDYRNQGKVAASIAEQIAAGSDILGLMIESNIHPGMYNLLSFPAFFLFASATAVDIPKSPHDGLKYGVSITDGCIGWEETEVILDSLAHAARQRQLARQQLLVANLLPSAPFQREFVLNEKMGNAVVVARDIIEDTY</sequence>
<evidence type="ECO:0000313" key="11">
    <source>
        <dbReference type="Proteomes" id="UP001408356"/>
    </source>
</evidence>
<dbReference type="Pfam" id="PF00793">
    <property type="entry name" value="DAHP_synth_1"/>
    <property type="match status" value="1"/>
</dbReference>
<evidence type="ECO:0000259" key="9">
    <source>
        <dbReference type="Pfam" id="PF00793"/>
    </source>
</evidence>
<proteinExistence type="inferred from homology"/>
<keyword evidence="5 8" id="KW-0808">Transferase</keyword>
<dbReference type="PIRSF" id="PIRSF001361">
    <property type="entry name" value="DAHP_synthase"/>
    <property type="match status" value="1"/>
</dbReference>
<keyword evidence="4 8" id="KW-0028">Amino-acid biosynthesis</keyword>
<comment type="similarity">
    <text evidence="3 8">Belongs to the class-I DAHP synthase family.</text>
</comment>